<feature type="transmembrane region" description="Helical" evidence="22">
    <location>
        <begin position="1236"/>
        <end position="1257"/>
    </location>
</feature>
<protein>
    <recommendedName>
        <fullName evidence="2">receptor protein-tyrosine kinase</fullName>
        <ecNumber evidence="2">2.7.10.1</ecNumber>
    </recommendedName>
</protein>
<feature type="region of interest" description="Disordered" evidence="21">
    <location>
        <begin position="1"/>
        <end position="23"/>
    </location>
</feature>
<evidence type="ECO:0000259" key="23">
    <source>
        <dbReference type="PROSITE" id="PS50011"/>
    </source>
</evidence>
<feature type="compositionally biased region" description="Pro residues" evidence="21">
    <location>
        <begin position="600"/>
        <end position="611"/>
    </location>
</feature>
<dbReference type="InterPro" id="IPR017441">
    <property type="entry name" value="Protein_kinase_ATP_BS"/>
</dbReference>
<keyword evidence="5 22" id="KW-0812">Transmembrane</keyword>
<keyword evidence="14" id="KW-1015">Disulfide bond</keyword>
<dbReference type="STRING" id="456900.A0A195C8Y0"/>
<keyword evidence="15 24" id="KW-0675">Receptor</keyword>
<evidence type="ECO:0000256" key="10">
    <source>
        <dbReference type="ARBA" id="ARBA00022840"/>
    </source>
</evidence>
<proteinExistence type="predicted"/>
<evidence type="ECO:0000256" key="5">
    <source>
        <dbReference type="ARBA" id="ARBA00022692"/>
    </source>
</evidence>
<comment type="subcellular location">
    <subcellularLocation>
        <location evidence="1">Membrane</location>
        <topology evidence="1">Single-pass membrane protein</topology>
    </subcellularLocation>
</comment>
<keyword evidence="25" id="KW-1185">Reference proteome</keyword>
<dbReference type="PANTHER" id="PTHR24416:SF481">
    <property type="entry name" value="TIE-LIKE RECEPTOR TYROSINE KINASE"/>
    <property type="match status" value="1"/>
</dbReference>
<accession>A0A195C8Y0</accession>
<feature type="region of interest" description="Disordered" evidence="21">
    <location>
        <begin position="408"/>
        <end position="454"/>
    </location>
</feature>
<dbReference type="GO" id="GO:0043235">
    <property type="term" value="C:receptor complex"/>
    <property type="evidence" value="ECO:0007669"/>
    <property type="project" value="TreeGrafter"/>
</dbReference>
<evidence type="ECO:0000256" key="18">
    <source>
        <dbReference type="ARBA" id="ARBA00051243"/>
    </source>
</evidence>
<keyword evidence="7" id="KW-0677">Repeat</keyword>
<comment type="catalytic activity">
    <reaction evidence="18">
        <text>L-tyrosyl-[protein] + ATP = O-phospho-L-tyrosyl-[protein] + ADP + H(+)</text>
        <dbReference type="Rhea" id="RHEA:10596"/>
        <dbReference type="Rhea" id="RHEA-COMP:10136"/>
        <dbReference type="Rhea" id="RHEA-COMP:20101"/>
        <dbReference type="ChEBI" id="CHEBI:15378"/>
        <dbReference type="ChEBI" id="CHEBI:30616"/>
        <dbReference type="ChEBI" id="CHEBI:46858"/>
        <dbReference type="ChEBI" id="CHEBI:61978"/>
        <dbReference type="ChEBI" id="CHEBI:456216"/>
        <dbReference type="EC" id="2.7.10.1"/>
    </reaction>
</comment>
<evidence type="ECO:0000256" key="11">
    <source>
        <dbReference type="ARBA" id="ARBA00022989"/>
    </source>
</evidence>
<evidence type="ECO:0000256" key="19">
    <source>
        <dbReference type="ARBA" id="ARBA00056965"/>
    </source>
</evidence>
<evidence type="ECO:0000256" key="22">
    <source>
        <dbReference type="SAM" id="Phobius"/>
    </source>
</evidence>
<keyword evidence="12 22" id="KW-0472">Membrane</keyword>
<keyword evidence="11 22" id="KW-1133">Transmembrane helix</keyword>
<dbReference type="PROSITE" id="PS00107">
    <property type="entry name" value="PROTEIN_KINASE_ATP"/>
    <property type="match status" value="1"/>
</dbReference>
<keyword evidence="6" id="KW-0732">Signal</keyword>
<dbReference type="SUPFAM" id="SSF56112">
    <property type="entry name" value="Protein kinase-like (PK-like)"/>
    <property type="match status" value="1"/>
</dbReference>
<keyword evidence="4" id="KW-0808">Transferase</keyword>
<dbReference type="GO" id="GO:0005524">
    <property type="term" value="F:ATP binding"/>
    <property type="evidence" value="ECO:0007669"/>
    <property type="project" value="UniProtKB-UniRule"/>
</dbReference>
<feature type="region of interest" description="Disordered" evidence="21">
    <location>
        <begin position="42"/>
        <end position="69"/>
    </location>
</feature>
<evidence type="ECO:0000313" key="24">
    <source>
        <dbReference type="EMBL" id="KYM96626.1"/>
    </source>
</evidence>
<dbReference type="Gene3D" id="3.30.200.20">
    <property type="entry name" value="Phosphorylase Kinase, domain 1"/>
    <property type="match status" value="1"/>
</dbReference>
<feature type="region of interest" description="Disordered" evidence="21">
    <location>
        <begin position="476"/>
        <end position="545"/>
    </location>
</feature>
<feature type="binding site" evidence="20">
    <location>
        <position position="1367"/>
    </location>
    <ligand>
        <name>ATP</name>
        <dbReference type="ChEBI" id="CHEBI:30616"/>
    </ligand>
</feature>
<dbReference type="EC" id="2.7.10.1" evidence="2"/>
<feature type="region of interest" description="Disordered" evidence="21">
    <location>
        <begin position="761"/>
        <end position="789"/>
    </location>
</feature>
<evidence type="ECO:0000256" key="4">
    <source>
        <dbReference type="ARBA" id="ARBA00022679"/>
    </source>
</evidence>
<feature type="non-terminal residue" evidence="24">
    <location>
        <position position="1"/>
    </location>
</feature>
<feature type="region of interest" description="Disordered" evidence="21">
    <location>
        <begin position="891"/>
        <end position="912"/>
    </location>
</feature>
<feature type="region of interest" description="Disordered" evidence="21">
    <location>
        <begin position="562"/>
        <end position="644"/>
    </location>
</feature>
<gene>
    <name evidence="24" type="ORF">ALC62_12673</name>
</gene>
<evidence type="ECO:0000256" key="7">
    <source>
        <dbReference type="ARBA" id="ARBA00022737"/>
    </source>
</evidence>
<dbReference type="PRINTS" id="PR00109">
    <property type="entry name" value="TYRKINASE"/>
</dbReference>
<keyword evidence="3" id="KW-0597">Phosphoprotein</keyword>
<feature type="compositionally biased region" description="Basic and acidic residues" evidence="21">
    <location>
        <begin position="408"/>
        <end position="421"/>
    </location>
</feature>
<feature type="region of interest" description="Disordered" evidence="21">
    <location>
        <begin position="1001"/>
        <end position="1070"/>
    </location>
</feature>
<feature type="compositionally biased region" description="Basic and acidic residues" evidence="21">
    <location>
        <begin position="1051"/>
        <end position="1070"/>
    </location>
</feature>
<evidence type="ECO:0000256" key="12">
    <source>
        <dbReference type="ARBA" id="ARBA00023136"/>
    </source>
</evidence>
<evidence type="ECO:0000256" key="20">
    <source>
        <dbReference type="PROSITE-ProRule" id="PRU10141"/>
    </source>
</evidence>
<evidence type="ECO:0000256" key="9">
    <source>
        <dbReference type="ARBA" id="ARBA00022777"/>
    </source>
</evidence>
<dbReference type="InterPro" id="IPR008266">
    <property type="entry name" value="Tyr_kinase_AS"/>
</dbReference>
<feature type="compositionally biased region" description="Low complexity" evidence="21">
    <location>
        <begin position="575"/>
        <end position="599"/>
    </location>
</feature>
<keyword evidence="13" id="KW-0829">Tyrosine-protein kinase</keyword>
<evidence type="ECO:0000256" key="6">
    <source>
        <dbReference type="ARBA" id="ARBA00022729"/>
    </source>
</evidence>
<comment type="function">
    <text evidence="19">Receptor for basic fibroblast growth factor.</text>
</comment>
<feature type="compositionally biased region" description="Low complexity" evidence="21">
    <location>
        <begin position="532"/>
        <end position="545"/>
    </location>
</feature>
<feature type="compositionally biased region" description="Basic and acidic residues" evidence="21">
    <location>
        <begin position="777"/>
        <end position="789"/>
    </location>
</feature>
<dbReference type="EMBL" id="KQ978164">
    <property type="protein sequence ID" value="KYM96626.1"/>
    <property type="molecule type" value="Genomic_DNA"/>
</dbReference>
<feature type="compositionally biased region" description="Low complexity" evidence="21">
    <location>
        <begin position="1006"/>
        <end position="1015"/>
    </location>
</feature>
<reference evidence="24 25" key="1">
    <citation type="submission" date="2016-03" db="EMBL/GenBank/DDBJ databases">
        <title>Cyphomyrmex costatus WGS genome.</title>
        <authorList>
            <person name="Nygaard S."/>
            <person name="Hu H."/>
            <person name="Boomsma J."/>
            <person name="Zhang G."/>
        </authorList>
    </citation>
    <scope>NUCLEOTIDE SEQUENCE [LARGE SCALE GENOMIC DNA]</scope>
    <source>
        <strain evidence="24">MS0001</strain>
        <tissue evidence="24">Whole body</tissue>
    </source>
</reference>
<dbReference type="FunFam" id="3.30.200.20:FF:000593">
    <property type="entry name" value="Predicted protein"/>
    <property type="match status" value="1"/>
</dbReference>
<feature type="compositionally biased region" description="Basic residues" evidence="21">
    <location>
        <begin position="1"/>
        <end position="10"/>
    </location>
</feature>
<evidence type="ECO:0000256" key="1">
    <source>
        <dbReference type="ARBA" id="ARBA00004167"/>
    </source>
</evidence>
<sequence length="1630" mass="180008">SVTDHRHGRTSLHMEPLSSKAKREQTLRNILTARRRQILNQRLHEPHRILSSRRPRPGDIISKDPQDVLETQETRNGIYVTSARTEMSMKEEIPQSSRQSIEKVVSLINLNATGGELETTKTLKNEAVSPTTEKNENISSIASTPATNQKLGDTETRKKNTVSMPESLYNHFRPVESNIPVEDMSQFLYFGQKLQPDAQNVTSNSNNSVETTLTNPTFSRRRYSTKRFTATIATPMEEIMNEEMNIALETLERRTIEKNQVSRIKNTFRSSGNGLYYRKPRPTADVVSNVIPGNESSPGIVGGSETRSEMNTVDDKFRRSDLSAHANGSRDQVPLERRNATHVIEVSTTTQIPRQSDVEARIIVKSEIDAKLSNETITASNGTAESLQRTNDFGKDSEKKKVIEAKVETENTEKSEHKLTGTERTMSTSQRGSVRSRESDSIETTSLVPSRAESSTLRIVVPDDSFGLSSFAIESERSHRNTVKQQPVVDPIADRPVRVSAGGDVVSKSSPSLTSPSKTESSAPVVIVDSDQQPQEQQQQHPQQHVYAYTITNVTRLLRNYTGPGLSGEERRGEGSAAGRAGSGAEITSGGSSQQRPQQQQPPPPPPPPSSPLLLPRAGDGGIEPARTPTGLSAGATVEPATAAGALPDVVDGLEGERSRKAVPQQQRGTTGQRTAAAWSSLYSAADNDSVVSSTFRSIKSPEIANRGSVRWNHTKLRTNEQEGANDRRFLRKSASAVLNQRSTISEESSTLVASKRRRILASSSGVSPSSGTRKLKSGEEKIDSAKDKLVVNDRSSNGTRVANHGKVLDDEVPGVDSLREVARASGVNEVPGDNSPQETTVMGILDRNSSAADETLDATDPSVLVDAITMTELEKSHVLEEDIVTAKSSLNESDIGSSDQSVAMPNKSESDVNATMDGIGEITTVTVIEQVDETVAITATTTTTTTTMSTVPAAPVFPVTPRILSEVERTTTDPETNTLRPTDAVKENNLDPSEIQKRYRAKDATTTSTTTTTTVSPIQNDVHVNETSSRRSKVLPTSSPPTVMQNGKRVSGERSPEVRARNLSDKSKDKDDVLPIMHLYNTSDIFNSSGPIDGFARGTERVVLPVDSERQNDPAESTSTTVPVLKSKEPTVVPTSSRKDKHEENRESQDSAVPPGSKGSSFVTTTNRTRYRPAYHHSILPEYNGTMYYPGGLNRTFFETGEPISVSPRESMNISEVILKRHDGDVIATQETVAVVGYILATLVVFPIAVGVGLILRRLILRNRKVLEESDTSSEISCRKDALNLENGDFKTSIEKAITKLPRIQHLCHEAEKPPPPPSQESRWEFPRDKLRLQTVLGQGNFGQVWKAEADDLTGHQGTTRLVAVKTVKEGASDREKEDLDRELEIMKQLGSHPNVVTLLGCCTEEEPHYLILEYVMYGKLLAYLRDHRTRQYFYNFSEDSAALTSRDLTVFGYCVARGMEYLASKKIIHRDLAARNVLVDHNKLCKIADFGMSRFANEDGEVIETRHGRNALPIRWMAPESLIYSLFTTKTDVWSFGILMWEIVTLGSTPYPDMTAREVMRNVHNGYRLERPSHCRSELFRVISRCWHADPDRRPEFQILRRDLAQLLEDNMNGHYVDLESFASECTD</sequence>
<feature type="compositionally biased region" description="Polar residues" evidence="21">
    <location>
        <begin position="891"/>
        <end position="904"/>
    </location>
</feature>
<feature type="domain" description="Protein kinase" evidence="23">
    <location>
        <begin position="1332"/>
        <end position="1610"/>
    </location>
</feature>
<dbReference type="InterPro" id="IPR001245">
    <property type="entry name" value="Ser-Thr/Tyr_kinase_cat_dom"/>
</dbReference>
<dbReference type="GO" id="GO:0004714">
    <property type="term" value="F:transmembrane receptor protein tyrosine kinase activity"/>
    <property type="evidence" value="ECO:0007669"/>
    <property type="project" value="UniProtKB-EC"/>
</dbReference>
<feature type="compositionally biased region" description="Low complexity" evidence="21">
    <location>
        <begin position="763"/>
        <end position="772"/>
    </location>
</feature>
<dbReference type="CDD" id="cd00192">
    <property type="entry name" value="PTKc"/>
    <property type="match status" value="1"/>
</dbReference>
<dbReference type="InterPro" id="IPR020635">
    <property type="entry name" value="Tyr_kinase_cat_dom"/>
</dbReference>
<evidence type="ECO:0000256" key="17">
    <source>
        <dbReference type="ARBA" id="ARBA00023319"/>
    </source>
</evidence>
<dbReference type="InterPro" id="IPR000719">
    <property type="entry name" value="Prot_kinase_dom"/>
</dbReference>
<feature type="compositionally biased region" description="Polar residues" evidence="21">
    <location>
        <begin position="422"/>
        <end position="433"/>
    </location>
</feature>
<name>A0A195C8Y0_9HYME</name>
<dbReference type="GO" id="GO:0005886">
    <property type="term" value="C:plasma membrane"/>
    <property type="evidence" value="ECO:0007669"/>
    <property type="project" value="TreeGrafter"/>
</dbReference>
<dbReference type="Gene3D" id="1.10.510.10">
    <property type="entry name" value="Transferase(Phosphotransferase) domain 1"/>
    <property type="match status" value="1"/>
</dbReference>
<feature type="region of interest" description="Disordered" evidence="21">
    <location>
        <begin position="1106"/>
        <end position="1168"/>
    </location>
</feature>
<feature type="region of interest" description="Disordered" evidence="21">
    <location>
        <begin position="287"/>
        <end position="309"/>
    </location>
</feature>
<feature type="compositionally biased region" description="Low complexity" evidence="21">
    <location>
        <begin position="507"/>
        <end position="522"/>
    </location>
</feature>
<dbReference type="Proteomes" id="UP000078542">
    <property type="component" value="Unassembled WGS sequence"/>
</dbReference>
<evidence type="ECO:0000256" key="2">
    <source>
        <dbReference type="ARBA" id="ARBA00011902"/>
    </source>
</evidence>
<keyword evidence="17" id="KW-0393">Immunoglobulin domain</keyword>
<evidence type="ECO:0000256" key="8">
    <source>
        <dbReference type="ARBA" id="ARBA00022741"/>
    </source>
</evidence>
<keyword evidence="8 20" id="KW-0547">Nucleotide-binding</keyword>
<dbReference type="PROSITE" id="PS00109">
    <property type="entry name" value="PROTEIN_KINASE_TYR"/>
    <property type="match status" value="1"/>
</dbReference>
<feature type="compositionally biased region" description="Polar residues" evidence="21">
    <location>
        <begin position="1036"/>
        <end position="1046"/>
    </location>
</feature>
<evidence type="ECO:0000256" key="13">
    <source>
        <dbReference type="ARBA" id="ARBA00023137"/>
    </source>
</evidence>
<organism evidence="24 25">
    <name type="scientific">Cyphomyrmex costatus</name>
    <dbReference type="NCBI Taxonomy" id="456900"/>
    <lineage>
        <taxon>Eukaryota</taxon>
        <taxon>Metazoa</taxon>
        <taxon>Ecdysozoa</taxon>
        <taxon>Arthropoda</taxon>
        <taxon>Hexapoda</taxon>
        <taxon>Insecta</taxon>
        <taxon>Pterygota</taxon>
        <taxon>Neoptera</taxon>
        <taxon>Endopterygota</taxon>
        <taxon>Hymenoptera</taxon>
        <taxon>Apocrita</taxon>
        <taxon>Aculeata</taxon>
        <taxon>Formicoidea</taxon>
        <taxon>Formicidae</taxon>
        <taxon>Myrmicinae</taxon>
        <taxon>Cyphomyrmex</taxon>
    </lineage>
</organism>
<keyword evidence="10 20" id="KW-0067">ATP-binding</keyword>
<keyword evidence="9 24" id="KW-0418">Kinase</keyword>
<dbReference type="InterPro" id="IPR011009">
    <property type="entry name" value="Kinase-like_dom_sf"/>
</dbReference>
<dbReference type="Pfam" id="PF07714">
    <property type="entry name" value="PK_Tyr_Ser-Thr"/>
    <property type="match status" value="1"/>
</dbReference>
<evidence type="ECO:0000256" key="14">
    <source>
        <dbReference type="ARBA" id="ARBA00023157"/>
    </source>
</evidence>
<evidence type="ECO:0000256" key="16">
    <source>
        <dbReference type="ARBA" id="ARBA00023180"/>
    </source>
</evidence>
<evidence type="ECO:0000256" key="15">
    <source>
        <dbReference type="ARBA" id="ARBA00023170"/>
    </source>
</evidence>
<dbReference type="PANTHER" id="PTHR24416">
    <property type="entry name" value="TYROSINE-PROTEIN KINASE RECEPTOR"/>
    <property type="match status" value="1"/>
</dbReference>
<feature type="compositionally biased region" description="Polar residues" evidence="21">
    <location>
        <begin position="1159"/>
        <end position="1168"/>
    </location>
</feature>
<feature type="compositionally biased region" description="Polar residues" evidence="21">
    <location>
        <begin position="442"/>
        <end position="454"/>
    </location>
</feature>
<dbReference type="PROSITE" id="PS50011">
    <property type="entry name" value="PROTEIN_KINASE_DOM"/>
    <property type="match status" value="1"/>
</dbReference>
<dbReference type="SMART" id="SM00219">
    <property type="entry name" value="TyrKc"/>
    <property type="match status" value="1"/>
</dbReference>
<feature type="compositionally biased region" description="Basic and acidic residues" evidence="21">
    <location>
        <begin position="1138"/>
        <end position="1150"/>
    </location>
</feature>
<evidence type="ECO:0000256" key="3">
    <source>
        <dbReference type="ARBA" id="ARBA00022553"/>
    </source>
</evidence>
<dbReference type="FunFam" id="1.10.510.10:FF:000462">
    <property type="entry name" value="Receptor tyrosine kinase"/>
    <property type="match status" value="1"/>
</dbReference>
<dbReference type="GO" id="GO:0007169">
    <property type="term" value="P:cell surface receptor protein tyrosine kinase signaling pathway"/>
    <property type="evidence" value="ECO:0007669"/>
    <property type="project" value="TreeGrafter"/>
</dbReference>
<evidence type="ECO:0000313" key="25">
    <source>
        <dbReference type="Proteomes" id="UP000078542"/>
    </source>
</evidence>
<dbReference type="InterPro" id="IPR050122">
    <property type="entry name" value="RTK"/>
</dbReference>
<keyword evidence="16" id="KW-0325">Glycoprotein</keyword>
<evidence type="ECO:0000256" key="21">
    <source>
        <dbReference type="SAM" id="MobiDB-lite"/>
    </source>
</evidence>